<proteinExistence type="predicted"/>
<dbReference type="AlphaFoldDB" id="A0A165IVH8"/>
<feature type="region of interest" description="Disordered" evidence="1">
    <location>
        <begin position="1"/>
        <end position="33"/>
    </location>
</feature>
<keyword evidence="3" id="KW-1185">Reference proteome</keyword>
<evidence type="ECO:0000313" key="3">
    <source>
        <dbReference type="Proteomes" id="UP000076842"/>
    </source>
</evidence>
<gene>
    <name evidence="2" type="ORF">CALCODRAFT_58336</name>
</gene>
<feature type="compositionally biased region" description="Basic residues" evidence="1">
    <location>
        <begin position="1"/>
        <end position="11"/>
    </location>
</feature>
<organism evidence="2 3">
    <name type="scientific">Calocera cornea HHB12733</name>
    <dbReference type="NCBI Taxonomy" id="1353952"/>
    <lineage>
        <taxon>Eukaryota</taxon>
        <taxon>Fungi</taxon>
        <taxon>Dikarya</taxon>
        <taxon>Basidiomycota</taxon>
        <taxon>Agaricomycotina</taxon>
        <taxon>Dacrymycetes</taxon>
        <taxon>Dacrymycetales</taxon>
        <taxon>Dacrymycetaceae</taxon>
        <taxon>Calocera</taxon>
    </lineage>
</organism>
<evidence type="ECO:0000256" key="1">
    <source>
        <dbReference type="SAM" id="MobiDB-lite"/>
    </source>
</evidence>
<sequence length="142" mass="15418">MRGGRSARSRRTGCPSGLAFISPRQSTAPHRSGAGIPLVTQEHLRLRGQPEVSFVDAMSRLHETTRAVHVALVARRTAHAISHQWQACGLTARRVNTLIVGKRSKPCAHTCLLGSDRGKCALSHRHGRTIGSGRECDEQAAR</sequence>
<protein>
    <submittedName>
        <fullName evidence="2">Uncharacterized protein</fullName>
    </submittedName>
</protein>
<reference evidence="2 3" key="1">
    <citation type="journal article" date="2016" name="Mol. Biol. Evol.">
        <title>Comparative Genomics of Early-Diverging Mushroom-Forming Fungi Provides Insights into the Origins of Lignocellulose Decay Capabilities.</title>
        <authorList>
            <person name="Nagy L.G."/>
            <person name="Riley R."/>
            <person name="Tritt A."/>
            <person name="Adam C."/>
            <person name="Daum C."/>
            <person name="Floudas D."/>
            <person name="Sun H."/>
            <person name="Yadav J.S."/>
            <person name="Pangilinan J."/>
            <person name="Larsson K.H."/>
            <person name="Matsuura K."/>
            <person name="Barry K."/>
            <person name="Labutti K."/>
            <person name="Kuo R."/>
            <person name="Ohm R.A."/>
            <person name="Bhattacharya S.S."/>
            <person name="Shirouzu T."/>
            <person name="Yoshinaga Y."/>
            <person name="Martin F.M."/>
            <person name="Grigoriev I.V."/>
            <person name="Hibbett D.S."/>
        </authorList>
    </citation>
    <scope>NUCLEOTIDE SEQUENCE [LARGE SCALE GENOMIC DNA]</scope>
    <source>
        <strain evidence="2 3">HHB12733</strain>
    </source>
</reference>
<dbReference type="EMBL" id="KV423926">
    <property type="protein sequence ID" value="KZT61033.1"/>
    <property type="molecule type" value="Genomic_DNA"/>
</dbReference>
<name>A0A165IVH8_9BASI</name>
<evidence type="ECO:0000313" key="2">
    <source>
        <dbReference type="EMBL" id="KZT61033.1"/>
    </source>
</evidence>
<accession>A0A165IVH8</accession>
<dbReference type="Proteomes" id="UP000076842">
    <property type="component" value="Unassembled WGS sequence"/>
</dbReference>
<dbReference type="InParanoid" id="A0A165IVH8"/>